<dbReference type="EMBL" id="CP011310">
    <property type="protein sequence ID" value="AKQ40822.2"/>
    <property type="molecule type" value="Genomic_DNA"/>
</dbReference>
<protein>
    <submittedName>
        <fullName evidence="2">Uncharacterized protein</fullName>
    </submittedName>
</protein>
<accession>A0A0H4V898</accession>
<dbReference type="AlphaFoldDB" id="A0A0H4V898"/>
<reference evidence="3" key="2">
    <citation type="submission" date="2015-04" db="EMBL/GenBank/DDBJ databases">
        <title>The complete genome sequence of Erythrobacter sp. s21-N3.</title>
        <authorList>
            <person name="Zhuang L."/>
            <person name="Liu Y."/>
            <person name="Shao Z."/>
        </authorList>
    </citation>
    <scope>NUCLEOTIDE SEQUENCE [LARGE SCALE GENOMIC DNA]</scope>
    <source>
        <strain evidence="3">s21-N3</strain>
    </source>
</reference>
<keyword evidence="3" id="KW-1185">Reference proteome</keyword>
<keyword evidence="1" id="KW-1133">Transmembrane helix</keyword>
<name>A0A0H4V898_9SPHN</name>
<feature type="transmembrane region" description="Helical" evidence="1">
    <location>
        <begin position="12"/>
        <end position="30"/>
    </location>
</feature>
<keyword evidence="1" id="KW-0472">Membrane</keyword>
<keyword evidence="1" id="KW-0812">Transmembrane</keyword>
<dbReference type="KEGG" id="ery:CP97_00295"/>
<reference evidence="2 3" key="1">
    <citation type="journal article" date="2015" name="Int. J. Syst. Evol. Microbiol.">
        <title>Erythrobacter atlanticus sp. nov., a bacterium from ocean sediment able to degrade polycyclic aromatic hydrocarbons.</title>
        <authorList>
            <person name="Zhuang L."/>
            <person name="Liu Y."/>
            <person name="Wang L."/>
            <person name="Wang W."/>
            <person name="Shao Z."/>
        </authorList>
    </citation>
    <scope>NUCLEOTIDE SEQUENCE [LARGE SCALE GENOMIC DNA]</scope>
    <source>
        <strain evidence="3">s21-N3</strain>
    </source>
</reference>
<dbReference type="Proteomes" id="UP000059113">
    <property type="component" value="Chromosome"/>
</dbReference>
<gene>
    <name evidence="2" type="ORF">CP97_00295</name>
</gene>
<organism evidence="2 3">
    <name type="scientific">Aurantiacibacter atlanticus</name>
    <dbReference type="NCBI Taxonomy" id="1648404"/>
    <lineage>
        <taxon>Bacteria</taxon>
        <taxon>Pseudomonadati</taxon>
        <taxon>Pseudomonadota</taxon>
        <taxon>Alphaproteobacteria</taxon>
        <taxon>Sphingomonadales</taxon>
        <taxon>Erythrobacteraceae</taxon>
        <taxon>Aurantiacibacter</taxon>
    </lineage>
</organism>
<evidence type="ECO:0000256" key="1">
    <source>
        <dbReference type="SAM" id="Phobius"/>
    </source>
</evidence>
<evidence type="ECO:0000313" key="2">
    <source>
        <dbReference type="EMBL" id="AKQ40822.2"/>
    </source>
</evidence>
<proteinExistence type="predicted"/>
<sequence>MANAAKSTIRTMIAPAFDFVCFAVAIRLVLLERMRAHAAPHTP</sequence>
<evidence type="ECO:0000313" key="3">
    <source>
        <dbReference type="Proteomes" id="UP000059113"/>
    </source>
</evidence>